<dbReference type="RefSeq" id="WP_089557161.1">
    <property type="nucleotide sequence ID" value="NZ_CP022474.1"/>
</dbReference>
<dbReference type="GO" id="GO:0003700">
    <property type="term" value="F:DNA-binding transcription factor activity"/>
    <property type="evidence" value="ECO:0007669"/>
    <property type="project" value="InterPro"/>
</dbReference>
<evidence type="ECO:0000256" key="3">
    <source>
        <dbReference type="ARBA" id="ARBA00023163"/>
    </source>
</evidence>
<dbReference type="Gene3D" id="2.60.120.10">
    <property type="entry name" value="Jelly Rolls"/>
    <property type="match status" value="1"/>
</dbReference>
<dbReference type="AlphaFoldDB" id="A0AAC9Y1D5"/>
<evidence type="ECO:0000313" key="6">
    <source>
        <dbReference type="Proteomes" id="UP000199749"/>
    </source>
</evidence>
<dbReference type="Pfam" id="PF02311">
    <property type="entry name" value="AraC_binding"/>
    <property type="match status" value="1"/>
</dbReference>
<gene>
    <name evidence="5" type="ORF">CG419_09535</name>
</gene>
<dbReference type="PANTHER" id="PTHR43280">
    <property type="entry name" value="ARAC-FAMILY TRANSCRIPTIONAL REGULATOR"/>
    <property type="match status" value="1"/>
</dbReference>
<dbReference type="GO" id="GO:0043565">
    <property type="term" value="F:sequence-specific DNA binding"/>
    <property type="evidence" value="ECO:0007669"/>
    <property type="project" value="InterPro"/>
</dbReference>
<dbReference type="SMART" id="SM00342">
    <property type="entry name" value="HTH_ARAC"/>
    <property type="match status" value="1"/>
</dbReference>
<dbReference type="InterPro" id="IPR018060">
    <property type="entry name" value="HTH_AraC"/>
</dbReference>
<proteinExistence type="predicted"/>
<dbReference type="InterPro" id="IPR003313">
    <property type="entry name" value="AraC-bd"/>
</dbReference>
<evidence type="ECO:0000259" key="4">
    <source>
        <dbReference type="PROSITE" id="PS01124"/>
    </source>
</evidence>
<evidence type="ECO:0000256" key="2">
    <source>
        <dbReference type="ARBA" id="ARBA00023125"/>
    </source>
</evidence>
<dbReference type="Proteomes" id="UP000199749">
    <property type="component" value="Chromosome"/>
</dbReference>
<keyword evidence="2" id="KW-0238">DNA-binding</keyword>
<dbReference type="Pfam" id="PF12833">
    <property type="entry name" value="HTH_18"/>
    <property type="match status" value="1"/>
</dbReference>
<dbReference type="InterPro" id="IPR009057">
    <property type="entry name" value="Homeodomain-like_sf"/>
</dbReference>
<dbReference type="PROSITE" id="PS01124">
    <property type="entry name" value="HTH_ARAC_FAMILY_2"/>
    <property type="match status" value="1"/>
</dbReference>
<reference evidence="5 6" key="1">
    <citation type="submission" date="2017-07" db="EMBL/GenBank/DDBJ databases">
        <title>Lactobacillus curvatus MRS6 whole genome.</title>
        <authorList>
            <person name="Jans C."/>
            <person name="Lagler S."/>
            <person name="Lacroix C."/>
            <person name="Meile L."/>
            <person name="Stevens M.J.A."/>
        </authorList>
    </citation>
    <scope>NUCLEOTIDE SEQUENCE [LARGE SCALE GENOMIC DNA]</scope>
    <source>
        <strain evidence="5 6">MRS6</strain>
    </source>
</reference>
<protein>
    <recommendedName>
        <fullName evidence="4">HTH araC/xylS-type domain-containing protein</fullName>
    </recommendedName>
</protein>
<dbReference type="SUPFAM" id="SSF46689">
    <property type="entry name" value="Homeodomain-like"/>
    <property type="match status" value="2"/>
</dbReference>
<sequence length="293" mass="33973">MDKDIRDSQVSILWISGRSYHPGQVVSPHSHDFYQLQYILSGSEKLIMNNKSYILHKNNIALIKHSAEHTYSFIESTAILDIKFKLSADFEKFLDEIFSPIPFQITNEYAIENAKLLLSLAANYNLDKSDDNTLIELDTRLKLFLLQVLRNSRYATTVTNNKIGDSLIIKNSKVSPMIHYIESHYAEHINLQTLSTFSHYSPQNIIKIFKEVTNLTPTHFIQQVRLQKAVELLEKDTLPINEVAVKVGFTPNYFTKIFFKHIGILPNEYRNLYQHKKFETITLSDEFDTNTQP</sequence>
<dbReference type="InterPro" id="IPR014710">
    <property type="entry name" value="RmlC-like_jellyroll"/>
</dbReference>
<evidence type="ECO:0000256" key="1">
    <source>
        <dbReference type="ARBA" id="ARBA00023015"/>
    </source>
</evidence>
<dbReference type="Gene3D" id="1.10.10.60">
    <property type="entry name" value="Homeodomain-like"/>
    <property type="match status" value="2"/>
</dbReference>
<name>A0AAC9Y1D5_LATCU</name>
<dbReference type="EMBL" id="CP022474">
    <property type="protein sequence ID" value="ASN60840.1"/>
    <property type="molecule type" value="Genomic_DNA"/>
</dbReference>
<evidence type="ECO:0000313" key="5">
    <source>
        <dbReference type="EMBL" id="ASN60840.1"/>
    </source>
</evidence>
<keyword evidence="1" id="KW-0805">Transcription regulation</keyword>
<keyword evidence="3" id="KW-0804">Transcription</keyword>
<accession>A0AAC9Y1D5</accession>
<dbReference type="PANTHER" id="PTHR43280:SF28">
    <property type="entry name" value="HTH-TYPE TRANSCRIPTIONAL ACTIVATOR RHAS"/>
    <property type="match status" value="1"/>
</dbReference>
<organism evidence="5 6">
    <name type="scientific">Latilactobacillus curvatus</name>
    <name type="common">Lactobacillus curvatus</name>
    <dbReference type="NCBI Taxonomy" id="28038"/>
    <lineage>
        <taxon>Bacteria</taxon>
        <taxon>Bacillati</taxon>
        <taxon>Bacillota</taxon>
        <taxon>Bacilli</taxon>
        <taxon>Lactobacillales</taxon>
        <taxon>Lactobacillaceae</taxon>
        <taxon>Latilactobacillus</taxon>
    </lineage>
</organism>
<feature type="domain" description="HTH araC/xylS-type" evidence="4">
    <location>
        <begin position="175"/>
        <end position="272"/>
    </location>
</feature>
<dbReference type="InterPro" id="IPR037923">
    <property type="entry name" value="HTH-like"/>
</dbReference>
<dbReference type="SUPFAM" id="SSF51215">
    <property type="entry name" value="Regulatory protein AraC"/>
    <property type="match status" value="1"/>
</dbReference>